<name>A0A562RT53_9BACT</name>
<dbReference type="OrthoDB" id="5518676at2"/>
<gene>
    <name evidence="1" type="ORF">LZ24_01675</name>
</gene>
<dbReference type="AlphaFoldDB" id="A0A562RT53"/>
<sequence>MNTLIPLRSTLFCTGRILLLIAALTLLTAGHLFARTLVCQNNPDYFSKRCTLHPYAVTRIVDGKVVKGHLVGCQFKSHTCMDGVCRDNYGYSEIPYDISMDDHQGFCSLLCNNPSCNDPQGWR</sequence>
<dbReference type="RefSeq" id="WP_144684431.1">
    <property type="nucleotide sequence ID" value="NZ_VLLC01000011.1"/>
</dbReference>
<dbReference type="Proteomes" id="UP000318307">
    <property type="component" value="Unassembled WGS sequence"/>
</dbReference>
<reference evidence="1 2" key="1">
    <citation type="submission" date="2019-07" db="EMBL/GenBank/DDBJ databases">
        <title>Genome sequencing of 100 strains of the haloalkaliphilic chemolithoautotrophic sulfur-oxidizing bacterium Thioalkalivibrio.</title>
        <authorList>
            <person name="Muyzer G."/>
        </authorList>
    </citation>
    <scope>NUCLEOTIDE SEQUENCE [LARGE SCALE GENOMIC DNA]</scope>
    <source>
        <strain evidence="1 2">ASO4-4</strain>
    </source>
</reference>
<organism evidence="1 2">
    <name type="scientific">Desulfobotulus alkaliphilus</name>
    <dbReference type="NCBI Taxonomy" id="622671"/>
    <lineage>
        <taxon>Bacteria</taxon>
        <taxon>Pseudomonadati</taxon>
        <taxon>Thermodesulfobacteriota</taxon>
        <taxon>Desulfobacteria</taxon>
        <taxon>Desulfobacterales</taxon>
        <taxon>Desulfobacteraceae</taxon>
        <taxon>Desulfobotulus</taxon>
    </lineage>
</organism>
<evidence type="ECO:0000313" key="1">
    <source>
        <dbReference type="EMBL" id="TWI72267.1"/>
    </source>
</evidence>
<protein>
    <submittedName>
        <fullName evidence="1">Uncharacterized protein</fullName>
    </submittedName>
</protein>
<keyword evidence="2" id="KW-1185">Reference proteome</keyword>
<comment type="caution">
    <text evidence="1">The sequence shown here is derived from an EMBL/GenBank/DDBJ whole genome shotgun (WGS) entry which is preliminary data.</text>
</comment>
<accession>A0A562RT53</accession>
<dbReference type="EMBL" id="VLLC01000011">
    <property type="protein sequence ID" value="TWI72267.1"/>
    <property type="molecule type" value="Genomic_DNA"/>
</dbReference>
<evidence type="ECO:0000313" key="2">
    <source>
        <dbReference type="Proteomes" id="UP000318307"/>
    </source>
</evidence>
<proteinExistence type="predicted"/>